<keyword evidence="5" id="KW-1185">Reference proteome</keyword>
<evidence type="ECO:0000256" key="1">
    <source>
        <dbReference type="SAM" id="MobiDB-lite"/>
    </source>
</evidence>
<reference evidence="4" key="1">
    <citation type="journal article" date="2017" name="Plant J.">
        <title>The pomegranate (Punica granatum L.) genome and the genomics of punicalagin biosynthesis.</title>
        <authorList>
            <person name="Qin G."/>
            <person name="Xu C."/>
            <person name="Ming R."/>
            <person name="Tang H."/>
            <person name="Guyot R."/>
            <person name="Kramer E.M."/>
            <person name="Hu Y."/>
            <person name="Yi X."/>
            <person name="Qi Y."/>
            <person name="Xu X."/>
            <person name="Gao Z."/>
            <person name="Pan H."/>
            <person name="Jian J."/>
            <person name="Tian Y."/>
            <person name="Yue Z."/>
            <person name="Xu Y."/>
        </authorList>
    </citation>
    <scope>NUCLEOTIDE SEQUENCE [LARGE SCALE GENOMIC DNA]</scope>
    <source>
        <strain evidence="4">cv. Dabenzi</strain>
    </source>
</reference>
<dbReference type="Proteomes" id="UP000197138">
    <property type="component" value="Unassembled WGS sequence"/>
</dbReference>
<reference evidence="2" key="2">
    <citation type="submission" date="2017-06" db="EMBL/GenBank/DDBJ databases">
        <title>The pomegranate genome and the genomics of punicalagin biosynthesis.</title>
        <authorList>
            <person name="Xu C."/>
        </authorList>
    </citation>
    <scope>NUCLEOTIDE SEQUENCE [LARGE SCALE GENOMIC DNA]</scope>
    <source>
        <tissue evidence="2">Fresh leaf</tissue>
    </source>
</reference>
<protein>
    <submittedName>
        <fullName evidence="2">Uncharacterized protein</fullName>
    </submittedName>
</protein>
<dbReference type="AlphaFoldDB" id="A0A218XQA3"/>
<organism evidence="2 4">
    <name type="scientific">Punica granatum</name>
    <name type="common">Pomegranate</name>
    <dbReference type="NCBI Taxonomy" id="22663"/>
    <lineage>
        <taxon>Eukaryota</taxon>
        <taxon>Viridiplantae</taxon>
        <taxon>Streptophyta</taxon>
        <taxon>Embryophyta</taxon>
        <taxon>Tracheophyta</taxon>
        <taxon>Spermatophyta</taxon>
        <taxon>Magnoliopsida</taxon>
        <taxon>eudicotyledons</taxon>
        <taxon>Gunneridae</taxon>
        <taxon>Pentapetalae</taxon>
        <taxon>rosids</taxon>
        <taxon>malvids</taxon>
        <taxon>Myrtales</taxon>
        <taxon>Lythraceae</taxon>
        <taxon>Punica</taxon>
    </lineage>
</organism>
<gene>
    <name evidence="2" type="ORF">CDL15_Pgr015885</name>
    <name evidence="3" type="ORF">CRG98_042463</name>
</gene>
<dbReference type="EMBL" id="PGOL01004548">
    <property type="protein sequence ID" value="PKI37128.1"/>
    <property type="molecule type" value="Genomic_DNA"/>
</dbReference>
<evidence type="ECO:0000313" key="2">
    <source>
        <dbReference type="EMBL" id="OWM86849.1"/>
    </source>
</evidence>
<evidence type="ECO:0000313" key="4">
    <source>
        <dbReference type="Proteomes" id="UP000197138"/>
    </source>
</evidence>
<reference evidence="3 5" key="3">
    <citation type="submission" date="2017-11" db="EMBL/GenBank/DDBJ databases">
        <title>De-novo sequencing of pomegranate (Punica granatum L.) genome.</title>
        <authorList>
            <person name="Akparov Z."/>
            <person name="Amiraslanov A."/>
            <person name="Hajiyeva S."/>
            <person name="Abbasov M."/>
            <person name="Kaur K."/>
            <person name="Hamwieh A."/>
            <person name="Solovyev V."/>
            <person name="Salamov A."/>
            <person name="Braich B."/>
            <person name="Kosarev P."/>
            <person name="Mahmoud A."/>
            <person name="Hajiyev E."/>
            <person name="Babayeva S."/>
            <person name="Izzatullayeva V."/>
            <person name="Mammadov A."/>
            <person name="Mammadov A."/>
            <person name="Sharifova S."/>
            <person name="Ojaghi J."/>
            <person name="Eynullazada K."/>
            <person name="Bayramov B."/>
            <person name="Abdulazimova A."/>
            <person name="Shahmuradov I."/>
        </authorList>
    </citation>
    <scope>NUCLEOTIDE SEQUENCE [LARGE SCALE GENOMIC DNA]</scope>
    <source>
        <strain evidence="3">AG2017</strain>
        <strain evidence="5">cv. AG2017</strain>
        <tissue evidence="3">Leaf</tissue>
    </source>
</reference>
<accession>A0A218XQA3</accession>
<dbReference type="Proteomes" id="UP000233551">
    <property type="component" value="Unassembled WGS sequence"/>
</dbReference>
<feature type="region of interest" description="Disordered" evidence="1">
    <location>
        <begin position="1"/>
        <end position="22"/>
    </location>
</feature>
<evidence type="ECO:0000313" key="5">
    <source>
        <dbReference type="Proteomes" id="UP000233551"/>
    </source>
</evidence>
<evidence type="ECO:0000313" key="3">
    <source>
        <dbReference type="EMBL" id="PKI37128.1"/>
    </source>
</evidence>
<proteinExistence type="predicted"/>
<dbReference type="EMBL" id="MTKT01001080">
    <property type="protein sequence ID" value="OWM86849.1"/>
    <property type="molecule type" value="Genomic_DNA"/>
</dbReference>
<sequence>MVPKKVSRRSTKPRGPSRQASRSRKQCDICAMYCFIESMTVLVLPGIRSYTLCPTCGGIFSDVARGRNHDSESMRRAFPDQEARIREAQRQDMKVLERLREEQRRGRELEKLRQMDGETERTWWNTPINEQSPEELIKGMAAMEKLMFDLDKYLAEQDTSSSSAATTASTSASIGPSHVGSYGGPAISVDMGSGGGSSPTHVGPSPDKN</sequence>
<feature type="compositionally biased region" description="Basic residues" evidence="1">
    <location>
        <begin position="1"/>
        <end position="12"/>
    </location>
</feature>
<feature type="region of interest" description="Disordered" evidence="1">
    <location>
        <begin position="165"/>
        <end position="209"/>
    </location>
</feature>
<comment type="caution">
    <text evidence="2">The sequence shown here is derived from an EMBL/GenBank/DDBJ whole genome shotgun (WGS) entry which is preliminary data.</text>
</comment>
<name>A0A218XQA3_PUNGR</name>